<feature type="transmembrane region" description="Helical" evidence="6">
    <location>
        <begin position="1041"/>
        <end position="1062"/>
    </location>
</feature>
<dbReference type="InterPro" id="IPR018045">
    <property type="entry name" value="S04_transporter_CS"/>
</dbReference>
<dbReference type="InParanoid" id="G3J6U9"/>
<evidence type="ECO:0000259" key="8">
    <source>
        <dbReference type="PROSITE" id="PS50850"/>
    </source>
</evidence>
<dbReference type="CDD" id="cd17502">
    <property type="entry name" value="MFS_Azr1_MDR_like"/>
    <property type="match status" value="1"/>
</dbReference>
<dbReference type="KEGG" id="cmt:CCM_00881"/>
<dbReference type="HOGENOM" id="CLU_269911_0_0_1"/>
<accession>G3J6U9</accession>
<comment type="subcellular location">
    <subcellularLocation>
        <location evidence="1">Membrane</location>
        <topology evidence="1">Multi-pass membrane protein</topology>
    </subcellularLocation>
</comment>
<feature type="transmembrane region" description="Helical" evidence="6">
    <location>
        <begin position="777"/>
        <end position="797"/>
    </location>
</feature>
<dbReference type="OrthoDB" id="288203at2759"/>
<feature type="transmembrane region" description="Helical" evidence="6">
    <location>
        <begin position="1102"/>
        <end position="1124"/>
    </location>
</feature>
<keyword evidence="5 6" id="KW-0472">Membrane</keyword>
<feature type="transmembrane region" description="Helical" evidence="6">
    <location>
        <begin position="376"/>
        <end position="394"/>
    </location>
</feature>
<keyword evidence="10" id="KW-1185">Reference proteome</keyword>
<dbReference type="EMBL" id="JH126399">
    <property type="protein sequence ID" value="EGX96226.1"/>
    <property type="molecule type" value="Genomic_DNA"/>
</dbReference>
<feature type="transmembrane region" description="Helical" evidence="6">
    <location>
        <begin position="489"/>
        <end position="507"/>
    </location>
</feature>
<dbReference type="PROSITE" id="PS50850">
    <property type="entry name" value="MFS"/>
    <property type="match status" value="1"/>
</dbReference>
<dbReference type="AlphaFoldDB" id="G3J6U9"/>
<feature type="transmembrane region" description="Helical" evidence="6">
    <location>
        <begin position="174"/>
        <end position="193"/>
    </location>
</feature>
<feature type="transmembrane region" description="Helical" evidence="6">
    <location>
        <begin position="1068"/>
        <end position="1090"/>
    </location>
</feature>
<dbReference type="eggNOG" id="KOG0236">
    <property type="taxonomic scope" value="Eukaryota"/>
</dbReference>
<dbReference type="GO" id="GO:0005886">
    <property type="term" value="C:plasma membrane"/>
    <property type="evidence" value="ECO:0007669"/>
    <property type="project" value="TreeGrafter"/>
</dbReference>
<evidence type="ECO:0000313" key="9">
    <source>
        <dbReference type="EMBL" id="EGX96226.1"/>
    </source>
</evidence>
<evidence type="ECO:0000256" key="1">
    <source>
        <dbReference type="ARBA" id="ARBA00004141"/>
    </source>
</evidence>
<sequence length="1209" mass="131217">MSENAGSRLAKSLLGVDTNARYAHQPQHLEERARAVLGSVHLYAEEEPTVSEWLKEQLPTKAGAVHYIWSLFPSVFWIRRYNPRWLLGDVVAGITIGLVVVPQAMAYAVLAGLTPAYGLYTSFTGAVLYWLFGTSKDIVIGTTAVGSLLVGQVVDRVVSKDNMLTYSNEDIARTLTLLCGIVLLFFGLLRLGWVIEFIPYIPISAFVTAASITIMATQLPTTLGISGIKNQAPPYRVIIDTLESLHKTKIDAAIGLSSIALLFGIRGFCSHMESRYPAHKRAWSFVSSLRLTFTMVLFTLISFLVNRGHADSPKFRIVGHIERGFQRIGVPRVDMPLFQAVLPELPAVAIILIIEHIAIAKAMGRLYNYNIRPSQEIVALGAANLLSPFVGGYVCTGSFGASAVLSKAGVRTPLAGLFSALMLVLALYALTGVFYYIPKAALSGLIIHAVCSLIAPPKNLYRYWQLSPFELIIWVACVFMAIFQSLDHSIYLGVGLSLALLLIRVARANGGFVGIARSQRVPVDGEDTASKFTRDVTTTKDVFLPLNRQDSSNPAILLDTPYPGVFVYRLHDSYNYMNQALHVDILQSHLMENTRRTSDEHYEHESDRLWNDAGPRDKLLSQHLPCLRALILDFSAVNNIDITSIQGLVDLRNVLDQSANGYVHGRAPTEKRRRSSSDAPILLDTINNDEDAAAEVAKASSTQPASPFAIFAIFTGLALMIICIALDRSIVATAVPQITSEFRSLSDAGWYGSAYLMSTCCLQLFFGKLYAEFRVKWVFLSALVLFEAGSVVCAAAPSSLVLIVGRAVAGAGCAGLMSGAFFLIRFFIPVDELPKYTGALGGMSGIAQIIAPTLGGVLTDKASWRWCFWINLPIGGVTFLVILFLVQIPAESTVTTTRSLGGFLARFDLVGTLIFIPTILCLLLALQWGGVEYAWDDWRLVVLLSFFSSLLVLWVVSQYLQGATATVPLAMIRQRSLAGGVLFVFCYFAAFFIITYYVPIWFQAVRGASAYASGINMLAASAAMSVAVIGSGFMVSKVGYYVPNMIASVIVTSVGCGLVYTFDRETSTATWAAALVLTGLGIGLGIQQPIIAAQTTFTGSDLAIATSVLIFLQSLSGTVFLSVAQNVFQGTLLRVIQQTLPDVDPAEVLGVGASELGAAMQIKYPDRVGAILDAYNEGLRSVFLVSVVFACVGSLAVPLMEWRCVKKKA</sequence>
<name>G3J6U9_CORMM</name>
<dbReference type="FunFam" id="1.20.1250.20:FF:000196">
    <property type="entry name" value="MFS toxin efflux pump (AflT)"/>
    <property type="match status" value="1"/>
</dbReference>
<feature type="transmembrane region" description="Helical" evidence="6">
    <location>
        <begin position="138"/>
        <end position="154"/>
    </location>
</feature>
<feature type="domain" description="STAS" evidence="7">
    <location>
        <begin position="563"/>
        <end position="661"/>
    </location>
</feature>
<feature type="transmembrane region" description="Helical" evidence="6">
    <location>
        <begin position="85"/>
        <end position="101"/>
    </location>
</feature>
<feature type="transmembrane region" description="Helical" evidence="6">
    <location>
        <begin position="938"/>
        <end position="956"/>
    </location>
</feature>
<organism evidence="9 10">
    <name type="scientific">Cordyceps militaris (strain CM01)</name>
    <name type="common">Caterpillar fungus</name>
    <dbReference type="NCBI Taxonomy" id="983644"/>
    <lineage>
        <taxon>Eukaryota</taxon>
        <taxon>Fungi</taxon>
        <taxon>Dikarya</taxon>
        <taxon>Ascomycota</taxon>
        <taxon>Pezizomycotina</taxon>
        <taxon>Sordariomycetes</taxon>
        <taxon>Hypocreomycetidae</taxon>
        <taxon>Hypocreales</taxon>
        <taxon>Cordycipitaceae</taxon>
        <taxon>Cordyceps</taxon>
    </lineage>
</organism>
<dbReference type="InterPro" id="IPR011701">
    <property type="entry name" value="MFS"/>
</dbReference>
<dbReference type="eggNOG" id="KOG0254">
    <property type="taxonomic scope" value="Eukaryota"/>
</dbReference>
<feature type="transmembrane region" description="Helical" evidence="6">
    <location>
        <begin position="252"/>
        <end position="270"/>
    </location>
</feature>
<dbReference type="PANTHER" id="PTHR23501:SF199">
    <property type="entry name" value="MFS EFFLUX TRANSPORTER INPD-RELATED"/>
    <property type="match status" value="1"/>
</dbReference>
<keyword evidence="3 6" id="KW-0812">Transmembrane</keyword>
<dbReference type="STRING" id="983644.G3J6U9"/>
<dbReference type="InterPro" id="IPR036513">
    <property type="entry name" value="STAS_dom_sf"/>
</dbReference>
<gene>
    <name evidence="9" type="ORF">CCM_00881</name>
</gene>
<dbReference type="Gene3D" id="1.20.1720.10">
    <property type="entry name" value="Multidrug resistance protein D"/>
    <property type="match status" value="1"/>
</dbReference>
<keyword evidence="4 6" id="KW-1133">Transmembrane helix</keyword>
<dbReference type="InterPro" id="IPR020846">
    <property type="entry name" value="MFS_dom"/>
</dbReference>
<feature type="transmembrane region" description="Helical" evidence="6">
    <location>
        <begin position="345"/>
        <end position="364"/>
    </location>
</feature>
<dbReference type="PANTHER" id="PTHR23501">
    <property type="entry name" value="MAJOR FACILITATOR SUPERFAMILY"/>
    <property type="match status" value="1"/>
</dbReference>
<proteinExistence type="predicted"/>
<dbReference type="InterPro" id="IPR036259">
    <property type="entry name" value="MFS_trans_sf"/>
</dbReference>
<dbReference type="RefSeq" id="XP_006666103.1">
    <property type="nucleotide sequence ID" value="XM_006666040.1"/>
</dbReference>
<dbReference type="Gene3D" id="3.30.750.24">
    <property type="entry name" value="STAS domain"/>
    <property type="match status" value="1"/>
</dbReference>
<feature type="transmembrane region" description="Helical" evidence="6">
    <location>
        <begin position="863"/>
        <end position="886"/>
    </location>
</feature>
<dbReference type="GO" id="GO:0008271">
    <property type="term" value="F:secondary active sulfate transmembrane transporter activity"/>
    <property type="evidence" value="ECO:0007669"/>
    <property type="project" value="InterPro"/>
</dbReference>
<feature type="transmembrane region" description="Helical" evidence="6">
    <location>
        <begin position="977"/>
        <end position="998"/>
    </location>
</feature>
<feature type="transmembrane region" description="Helical" evidence="6">
    <location>
        <begin position="907"/>
        <end position="926"/>
    </location>
</feature>
<evidence type="ECO:0000256" key="3">
    <source>
        <dbReference type="ARBA" id="ARBA00022692"/>
    </source>
</evidence>
<feature type="transmembrane region" description="Helical" evidence="6">
    <location>
        <begin position="463"/>
        <end position="483"/>
    </location>
</feature>
<feature type="transmembrane region" description="Helical" evidence="6">
    <location>
        <begin position="414"/>
        <end position="437"/>
    </location>
</feature>
<feature type="transmembrane region" description="Helical" evidence="6">
    <location>
        <begin position="107"/>
        <end position="131"/>
    </location>
</feature>
<dbReference type="Pfam" id="PF00916">
    <property type="entry name" value="Sulfate_transp"/>
    <property type="match status" value="1"/>
</dbReference>
<dbReference type="InterPro" id="IPR011547">
    <property type="entry name" value="SLC26A/SulP_dom"/>
</dbReference>
<dbReference type="PROSITE" id="PS01130">
    <property type="entry name" value="SLC26A"/>
    <property type="match status" value="1"/>
</dbReference>
<dbReference type="VEuPathDB" id="FungiDB:CCM_00881"/>
<evidence type="ECO:0000259" key="7">
    <source>
        <dbReference type="PROSITE" id="PS50801"/>
    </source>
</evidence>
<dbReference type="GeneID" id="18162915"/>
<feature type="domain" description="Major facilitator superfamily (MFS) profile" evidence="8">
    <location>
        <begin position="713"/>
        <end position="1205"/>
    </location>
</feature>
<evidence type="ECO:0000256" key="2">
    <source>
        <dbReference type="ARBA" id="ARBA00022448"/>
    </source>
</evidence>
<feature type="transmembrane region" description="Helical" evidence="6">
    <location>
        <begin position="1010"/>
        <end position="1029"/>
    </location>
</feature>
<dbReference type="NCBIfam" id="TIGR00815">
    <property type="entry name" value="sulP"/>
    <property type="match status" value="1"/>
</dbReference>
<dbReference type="Pfam" id="PF07690">
    <property type="entry name" value="MFS_1"/>
    <property type="match status" value="1"/>
</dbReference>
<keyword evidence="2" id="KW-0813">Transport</keyword>
<protein>
    <submittedName>
        <fullName evidence="9">Sulfate permease 2</fullName>
    </submittedName>
</protein>
<feature type="transmembrane region" description="Helical" evidence="6">
    <location>
        <begin position="836"/>
        <end position="857"/>
    </location>
</feature>
<feature type="transmembrane region" description="Helical" evidence="6">
    <location>
        <begin position="708"/>
        <end position="730"/>
    </location>
</feature>
<dbReference type="PROSITE" id="PS50801">
    <property type="entry name" value="STAS"/>
    <property type="match status" value="1"/>
</dbReference>
<feature type="transmembrane region" description="Helical" evidence="6">
    <location>
        <begin position="282"/>
        <end position="305"/>
    </location>
</feature>
<evidence type="ECO:0000256" key="5">
    <source>
        <dbReference type="ARBA" id="ARBA00023136"/>
    </source>
</evidence>
<evidence type="ECO:0000313" key="10">
    <source>
        <dbReference type="Proteomes" id="UP000001610"/>
    </source>
</evidence>
<feature type="transmembrane region" description="Helical" evidence="6">
    <location>
        <begin position="200"/>
        <end position="219"/>
    </location>
</feature>
<dbReference type="Proteomes" id="UP000001610">
    <property type="component" value="Unassembled WGS sequence"/>
</dbReference>
<reference evidence="9 10" key="1">
    <citation type="journal article" date="2011" name="Genome Biol.">
        <title>Genome sequence of the insect pathogenic fungus Cordyceps militaris, a valued traditional Chinese medicine.</title>
        <authorList>
            <person name="Zheng P."/>
            <person name="Xia Y."/>
            <person name="Xiao G."/>
            <person name="Xiong C."/>
            <person name="Hu X."/>
            <person name="Zhang S."/>
            <person name="Zheng H."/>
            <person name="Huang Y."/>
            <person name="Zhou Y."/>
            <person name="Wang S."/>
            <person name="Zhao G.P."/>
            <person name="Liu X."/>
            <person name="St Leger R.J."/>
            <person name="Wang C."/>
        </authorList>
    </citation>
    <scope>NUCLEOTIDE SEQUENCE [LARGE SCALE GENOMIC DNA]</scope>
    <source>
        <strain evidence="9 10">CM01</strain>
    </source>
</reference>
<dbReference type="InterPro" id="IPR001902">
    <property type="entry name" value="SLC26A/SulP_fam"/>
</dbReference>
<feature type="transmembrane region" description="Helical" evidence="6">
    <location>
        <begin position="1182"/>
        <end position="1200"/>
    </location>
</feature>
<dbReference type="InterPro" id="IPR002645">
    <property type="entry name" value="STAS_dom"/>
</dbReference>
<dbReference type="Gene3D" id="1.20.1250.20">
    <property type="entry name" value="MFS general substrate transporter like domains"/>
    <property type="match status" value="1"/>
</dbReference>
<dbReference type="SUPFAM" id="SSF103473">
    <property type="entry name" value="MFS general substrate transporter"/>
    <property type="match status" value="1"/>
</dbReference>
<evidence type="ECO:0000256" key="6">
    <source>
        <dbReference type="SAM" id="Phobius"/>
    </source>
</evidence>
<feature type="transmembrane region" description="Helical" evidence="6">
    <location>
        <begin position="803"/>
        <end position="824"/>
    </location>
</feature>
<evidence type="ECO:0000256" key="4">
    <source>
        <dbReference type="ARBA" id="ARBA00022989"/>
    </source>
</evidence>